<dbReference type="InterPro" id="IPR006340">
    <property type="entry name" value="DUF436"/>
</dbReference>
<comment type="caution">
    <text evidence="2">The sequence shown here is derived from an EMBL/GenBank/DDBJ whole genome shotgun (WGS) entry which is preliminary data.</text>
</comment>
<evidence type="ECO:0000256" key="1">
    <source>
        <dbReference type="HAMAP-Rule" id="MF_00800"/>
    </source>
</evidence>
<dbReference type="PIRSF" id="PIRSF007510">
    <property type="entry name" value="UCP007510"/>
    <property type="match status" value="1"/>
</dbReference>
<proteinExistence type="inferred from homology"/>
<dbReference type="SUPFAM" id="SSF110710">
    <property type="entry name" value="TTHA0583/YokD-like"/>
    <property type="match status" value="1"/>
</dbReference>
<sequence>MDAYTLWQSQLEELLDGFAEQVTFSPGQLVVIGCSTSEIVGKRIGSAGGLEVAEVLYKPLYTFAQKHGIHLAFQGCEHINRALTVERQTAIAFGLEPVSVIPVQKAGGSMSAYAYTHFSDPVVVEHAQAHGGIDIGQTLIGMHIKPVAVPIRTSIKQIGEAIITLATTRPKLIGGERAVYKNK</sequence>
<dbReference type="Gene3D" id="3.40.50.10360">
    <property type="entry name" value="Hypothetical protein TT1679"/>
    <property type="match status" value="1"/>
</dbReference>
<dbReference type="NCBIfam" id="TIGR01440">
    <property type="entry name" value="TIGR01440 family protein"/>
    <property type="match status" value="1"/>
</dbReference>
<name>A0ABW1L9C9_9BACL</name>
<dbReference type="Proteomes" id="UP001596170">
    <property type="component" value="Unassembled WGS sequence"/>
</dbReference>
<protein>
    <recommendedName>
        <fullName evidence="1">UPF0340 protein ACFPYN_12800</fullName>
    </recommendedName>
</protein>
<dbReference type="InterPro" id="IPR028345">
    <property type="entry name" value="Antibiotic_NAT-like"/>
</dbReference>
<dbReference type="RefSeq" id="WP_377734703.1">
    <property type="nucleotide sequence ID" value="NZ_JBHSRI010000019.1"/>
</dbReference>
<organism evidence="2 3">
    <name type="scientific">Paenisporosarcina macmurdoensis</name>
    <dbReference type="NCBI Taxonomy" id="212659"/>
    <lineage>
        <taxon>Bacteria</taxon>
        <taxon>Bacillati</taxon>
        <taxon>Bacillota</taxon>
        <taxon>Bacilli</taxon>
        <taxon>Bacillales</taxon>
        <taxon>Caryophanaceae</taxon>
        <taxon>Paenisporosarcina</taxon>
    </lineage>
</organism>
<gene>
    <name evidence="2" type="ORF">ACFPYN_12800</name>
</gene>
<dbReference type="EMBL" id="JBHSRI010000019">
    <property type="protein sequence ID" value="MFC6040303.1"/>
    <property type="molecule type" value="Genomic_DNA"/>
</dbReference>
<dbReference type="HAMAP" id="MF_00800">
    <property type="entry name" value="UPF0340"/>
    <property type="match status" value="1"/>
</dbReference>
<keyword evidence="3" id="KW-1185">Reference proteome</keyword>
<accession>A0ABW1L9C9</accession>
<comment type="similarity">
    <text evidence="1">Belongs to the UPF0340 family.</text>
</comment>
<reference evidence="3" key="1">
    <citation type="journal article" date="2019" name="Int. J. Syst. Evol. Microbiol.">
        <title>The Global Catalogue of Microorganisms (GCM) 10K type strain sequencing project: providing services to taxonomists for standard genome sequencing and annotation.</title>
        <authorList>
            <consortium name="The Broad Institute Genomics Platform"/>
            <consortium name="The Broad Institute Genome Sequencing Center for Infectious Disease"/>
            <person name="Wu L."/>
            <person name="Ma J."/>
        </authorList>
    </citation>
    <scope>NUCLEOTIDE SEQUENCE [LARGE SCALE GENOMIC DNA]</scope>
    <source>
        <strain evidence="3">CCUG 54527</strain>
    </source>
</reference>
<dbReference type="Pfam" id="PF04260">
    <property type="entry name" value="DUF436"/>
    <property type="match status" value="1"/>
</dbReference>
<evidence type="ECO:0000313" key="2">
    <source>
        <dbReference type="EMBL" id="MFC6040303.1"/>
    </source>
</evidence>
<evidence type="ECO:0000313" key="3">
    <source>
        <dbReference type="Proteomes" id="UP001596170"/>
    </source>
</evidence>